<accession>A0A9P8GML9</accession>
<dbReference type="PANTHER" id="PTHR19359:SF95">
    <property type="entry name" value="CYTOCHROME B5 TYPE B"/>
    <property type="match status" value="1"/>
</dbReference>
<dbReference type="InterPro" id="IPR018506">
    <property type="entry name" value="Cyt_B5_heme-BS"/>
</dbReference>
<evidence type="ECO:0000256" key="1">
    <source>
        <dbReference type="ARBA" id="ARBA00022617"/>
    </source>
</evidence>
<dbReference type="EMBL" id="JAHFYH010000004">
    <property type="protein sequence ID" value="KAH0233427.1"/>
    <property type="molecule type" value="Genomic_DNA"/>
</dbReference>
<evidence type="ECO:0000313" key="8">
    <source>
        <dbReference type="Proteomes" id="UP000767238"/>
    </source>
</evidence>
<gene>
    <name evidence="7" type="ORF">KCV03_g951</name>
</gene>
<dbReference type="InterPro" id="IPR036400">
    <property type="entry name" value="Cyt_B5-like_heme/steroid_sf"/>
</dbReference>
<dbReference type="SMART" id="SM01117">
    <property type="entry name" value="Cyt-b5"/>
    <property type="match status" value="1"/>
</dbReference>
<name>A0A9P8GML9_AURME</name>
<reference evidence="7" key="2">
    <citation type="submission" date="2021-08" db="EMBL/GenBank/DDBJ databases">
        <authorList>
            <person name="Gostincar C."/>
            <person name="Sun X."/>
            <person name="Song Z."/>
            <person name="Gunde-Cimerman N."/>
        </authorList>
    </citation>
    <scope>NUCLEOTIDE SEQUENCE</scope>
    <source>
        <strain evidence="7">EXF-8016</strain>
    </source>
</reference>
<dbReference type="PANTHER" id="PTHR19359">
    <property type="entry name" value="CYTOCHROME B5"/>
    <property type="match status" value="1"/>
</dbReference>
<dbReference type="Gene3D" id="3.10.120.10">
    <property type="entry name" value="Cytochrome b5-like heme/steroid binding domain"/>
    <property type="match status" value="1"/>
</dbReference>
<dbReference type="AlphaFoldDB" id="A0A9P8GML9"/>
<dbReference type="GO" id="GO:0046872">
    <property type="term" value="F:metal ion binding"/>
    <property type="evidence" value="ECO:0007669"/>
    <property type="project" value="UniProtKB-UniRule"/>
</dbReference>
<dbReference type="PROSITE" id="PS50255">
    <property type="entry name" value="CYTOCHROME_B5_2"/>
    <property type="match status" value="1"/>
</dbReference>
<organism evidence="7 8">
    <name type="scientific">Aureobasidium melanogenum</name>
    <name type="common">Aureobasidium pullulans var. melanogenum</name>
    <dbReference type="NCBI Taxonomy" id="46634"/>
    <lineage>
        <taxon>Eukaryota</taxon>
        <taxon>Fungi</taxon>
        <taxon>Dikarya</taxon>
        <taxon>Ascomycota</taxon>
        <taxon>Pezizomycotina</taxon>
        <taxon>Dothideomycetes</taxon>
        <taxon>Dothideomycetidae</taxon>
        <taxon>Dothideales</taxon>
        <taxon>Saccotheciaceae</taxon>
        <taxon>Aureobasidium</taxon>
    </lineage>
</organism>
<evidence type="ECO:0000256" key="4">
    <source>
        <dbReference type="ARBA" id="ARBA00038168"/>
    </source>
</evidence>
<dbReference type="Proteomes" id="UP000767238">
    <property type="component" value="Unassembled WGS sequence"/>
</dbReference>
<dbReference type="InterPro" id="IPR050668">
    <property type="entry name" value="Cytochrome_b5"/>
</dbReference>
<protein>
    <recommendedName>
        <fullName evidence="6">Cytochrome b5 heme-binding domain-containing protein</fullName>
    </recommendedName>
</protein>
<dbReference type="Pfam" id="PF00173">
    <property type="entry name" value="Cyt-b5"/>
    <property type="match status" value="1"/>
</dbReference>
<dbReference type="PROSITE" id="PS00191">
    <property type="entry name" value="CYTOCHROME_B5_1"/>
    <property type="match status" value="1"/>
</dbReference>
<sequence length="158" mass="17922">MGWLQLHRHQTDPSVLNTSALQKFCTSTHVGTNQNDTSLPLSYPFIASHVPDDQLPFIPTTSVLDVTSNGHRRWLIIDDTIYDCTDFISEHPGGKVVIDSFVGKDCSWQFWRFHTREQMEIYGNGLRVGRTKGVENPYKEPARYVGLRGLGTRDEGLD</sequence>
<feature type="non-terminal residue" evidence="7">
    <location>
        <position position="158"/>
    </location>
</feature>
<evidence type="ECO:0000256" key="2">
    <source>
        <dbReference type="ARBA" id="ARBA00022723"/>
    </source>
</evidence>
<dbReference type="InterPro" id="IPR001199">
    <property type="entry name" value="Cyt_B5-like_heme/steroid-bd"/>
</dbReference>
<comment type="similarity">
    <text evidence="4 5">Belongs to the cytochrome b5 family.</text>
</comment>
<evidence type="ECO:0000313" key="7">
    <source>
        <dbReference type="EMBL" id="KAH0233427.1"/>
    </source>
</evidence>
<keyword evidence="3 5" id="KW-0408">Iron</keyword>
<reference evidence="7" key="1">
    <citation type="journal article" date="2021" name="J Fungi (Basel)">
        <title>Virulence traits and population genomics of the black yeast Aureobasidium melanogenum.</title>
        <authorList>
            <person name="Cernosa A."/>
            <person name="Sun X."/>
            <person name="Gostincar C."/>
            <person name="Fang C."/>
            <person name="Gunde-Cimerman N."/>
            <person name="Song Z."/>
        </authorList>
    </citation>
    <scope>NUCLEOTIDE SEQUENCE</scope>
    <source>
        <strain evidence="7">EXF-8016</strain>
    </source>
</reference>
<keyword evidence="1 5" id="KW-0349">Heme</keyword>
<dbReference type="GO" id="GO:0020037">
    <property type="term" value="F:heme binding"/>
    <property type="evidence" value="ECO:0007669"/>
    <property type="project" value="UniProtKB-UniRule"/>
</dbReference>
<feature type="domain" description="Cytochrome b5 heme-binding" evidence="6">
    <location>
        <begin position="55"/>
        <end position="132"/>
    </location>
</feature>
<evidence type="ECO:0000259" key="6">
    <source>
        <dbReference type="PROSITE" id="PS50255"/>
    </source>
</evidence>
<evidence type="ECO:0000256" key="3">
    <source>
        <dbReference type="ARBA" id="ARBA00023004"/>
    </source>
</evidence>
<keyword evidence="2 5" id="KW-0479">Metal-binding</keyword>
<proteinExistence type="inferred from homology"/>
<evidence type="ECO:0000256" key="5">
    <source>
        <dbReference type="RuleBase" id="RU362121"/>
    </source>
</evidence>
<dbReference type="SUPFAM" id="SSF55856">
    <property type="entry name" value="Cytochrome b5-like heme/steroid binding domain"/>
    <property type="match status" value="1"/>
</dbReference>
<comment type="caution">
    <text evidence="7">The sequence shown here is derived from an EMBL/GenBank/DDBJ whole genome shotgun (WGS) entry which is preliminary data.</text>
</comment>
<dbReference type="GO" id="GO:0016020">
    <property type="term" value="C:membrane"/>
    <property type="evidence" value="ECO:0007669"/>
    <property type="project" value="TreeGrafter"/>
</dbReference>